<dbReference type="EMBL" id="FPKV01000001">
    <property type="protein sequence ID" value="SFZ90344.1"/>
    <property type="molecule type" value="Genomic_DNA"/>
</dbReference>
<dbReference type="Proteomes" id="UP000182544">
    <property type="component" value="Unassembled WGS sequence"/>
</dbReference>
<evidence type="ECO:0000313" key="2">
    <source>
        <dbReference type="EMBL" id="SFZ90344.1"/>
    </source>
</evidence>
<reference evidence="2 3" key="1">
    <citation type="submission" date="2016-10" db="EMBL/GenBank/DDBJ databases">
        <authorList>
            <person name="de Groot N.N."/>
        </authorList>
    </citation>
    <scope>NUCLEOTIDE SEQUENCE [LARGE SCALE GENOMIC DNA]</scope>
    <source>
        <strain evidence="2 3">DSM 18180</strain>
    </source>
</reference>
<feature type="domain" description="Antitoxin SocA-like Panacea" evidence="1">
    <location>
        <begin position="31"/>
        <end position="131"/>
    </location>
</feature>
<dbReference type="Pfam" id="PF13274">
    <property type="entry name" value="SocA_Panacea"/>
    <property type="match status" value="1"/>
</dbReference>
<dbReference type="AlphaFoldDB" id="A0A1K2IDH1"/>
<protein>
    <submittedName>
        <fullName evidence="2">Uncharacterized phage-associated protein</fullName>
    </submittedName>
</protein>
<keyword evidence="3" id="KW-1185">Reference proteome</keyword>
<dbReference type="OrthoDB" id="9799173at2"/>
<gene>
    <name evidence="2" type="ORF">SAMN05428642_101881</name>
</gene>
<name>A0A1K2IDH1_9FLAO</name>
<organism evidence="2 3">
    <name type="scientific">Flaviramulus basaltis</name>
    <dbReference type="NCBI Taxonomy" id="369401"/>
    <lineage>
        <taxon>Bacteria</taxon>
        <taxon>Pseudomonadati</taxon>
        <taxon>Bacteroidota</taxon>
        <taxon>Flavobacteriia</taxon>
        <taxon>Flavobacteriales</taxon>
        <taxon>Flavobacteriaceae</taxon>
        <taxon>Flaviramulus</taxon>
    </lineage>
</organism>
<dbReference type="InterPro" id="IPR025272">
    <property type="entry name" value="SocA_Panacea"/>
</dbReference>
<evidence type="ECO:0000313" key="3">
    <source>
        <dbReference type="Proteomes" id="UP000182544"/>
    </source>
</evidence>
<sequence length="163" mass="18761">MESLNNFKSIKVSTLSGYILKYFGPMSHLKLQKLLYYCQAYHLAHFEEPLFEEDFEAWVHGPVCRSVYNTLKGKSILYSDVTYSEYDFDSEINLKDVISSSQLEVVDEVLETLSKWTGLELESATHKETPWIEARLGYSQGDICNVNISKASMLNFYRAEMNG</sequence>
<accession>A0A1K2IDH1</accession>
<dbReference type="RefSeq" id="WP_072400513.1">
    <property type="nucleotide sequence ID" value="NZ_FPKV01000001.1"/>
</dbReference>
<proteinExistence type="predicted"/>
<evidence type="ECO:0000259" key="1">
    <source>
        <dbReference type="Pfam" id="PF13274"/>
    </source>
</evidence>